<keyword evidence="1" id="KW-0472">Membrane</keyword>
<comment type="caution">
    <text evidence="2">The sequence shown here is derived from an EMBL/GenBank/DDBJ whole genome shotgun (WGS) entry which is preliminary data.</text>
</comment>
<feature type="transmembrane region" description="Helical" evidence="1">
    <location>
        <begin position="26"/>
        <end position="46"/>
    </location>
</feature>
<dbReference type="Proteomes" id="UP001250932">
    <property type="component" value="Unassembled WGS sequence"/>
</dbReference>
<sequence>MPNATPPLEPQPGEAFVLSWPGWRTLVASPVLYSMIIPLVFLDLFLELYHRTVFPILGIPKVVRKNYILIDRHRMPFLPIVLKFACAYCGYANGLLHYAFKIAGDTEKHFCPSKHQAHAGFQAPSHHEAFSEYGDAKGFGQRFHGNPK</sequence>
<proteinExistence type="predicted"/>
<protein>
    <submittedName>
        <fullName evidence="2">Uncharacterized protein</fullName>
    </submittedName>
</protein>
<keyword evidence="1" id="KW-0812">Transmembrane</keyword>
<accession>A0ABU3K8V9</accession>
<evidence type="ECO:0000313" key="3">
    <source>
        <dbReference type="Proteomes" id="UP001250932"/>
    </source>
</evidence>
<evidence type="ECO:0000256" key="1">
    <source>
        <dbReference type="SAM" id="Phobius"/>
    </source>
</evidence>
<dbReference type="RefSeq" id="WP_313833262.1">
    <property type="nucleotide sequence ID" value="NZ_JAQOUE010000001.1"/>
</dbReference>
<reference evidence="2 3" key="1">
    <citation type="journal article" date="2023" name="ISME J.">
        <title>Cultivation and genomic characterization of novel and ubiquitous marine nitrite-oxidizing bacteria from the Nitrospirales.</title>
        <authorList>
            <person name="Mueller A.J."/>
            <person name="Daebeler A."/>
            <person name="Herbold C.W."/>
            <person name="Kirkegaard R.H."/>
            <person name="Daims H."/>
        </authorList>
    </citation>
    <scope>NUCLEOTIDE SEQUENCE [LARGE SCALE GENOMIC DNA]</scope>
    <source>
        <strain evidence="2 3">EB</strain>
    </source>
</reference>
<keyword evidence="3" id="KW-1185">Reference proteome</keyword>
<keyword evidence="1" id="KW-1133">Transmembrane helix</keyword>
<gene>
    <name evidence="2" type="ORF">PPG34_10610</name>
</gene>
<evidence type="ECO:0000313" key="2">
    <source>
        <dbReference type="EMBL" id="MDT7042804.1"/>
    </source>
</evidence>
<organism evidence="2 3">
    <name type="scientific">Candidatus Nitronereus thalassa</name>
    <dbReference type="NCBI Taxonomy" id="3020898"/>
    <lineage>
        <taxon>Bacteria</taxon>
        <taxon>Pseudomonadati</taxon>
        <taxon>Nitrospirota</taxon>
        <taxon>Nitrospiria</taxon>
        <taxon>Nitrospirales</taxon>
        <taxon>Nitrospiraceae</taxon>
        <taxon>Candidatus Nitronereus</taxon>
    </lineage>
</organism>
<name>A0ABU3K8V9_9BACT</name>
<dbReference type="EMBL" id="JAQOUE010000001">
    <property type="protein sequence ID" value="MDT7042804.1"/>
    <property type="molecule type" value="Genomic_DNA"/>
</dbReference>